<dbReference type="Gene3D" id="3.40.630.10">
    <property type="entry name" value="Zn peptidases"/>
    <property type="match status" value="1"/>
</dbReference>
<dbReference type="Pfam" id="PF01546">
    <property type="entry name" value="Peptidase_M20"/>
    <property type="match status" value="1"/>
</dbReference>
<accession>A0ABT8KV56</accession>
<dbReference type="RefSeq" id="WP_346754685.1">
    <property type="nucleotide sequence ID" value="NZ_JAUJEA010000012.1"/>
</dbReference>
<proteinExistence type="predicted"/>
<dbReference type="InterPro" id="IPR036264">
    <property type="entry name" value="Bact_exopeptidase_dim_dom"/>
</dbReference>
<evidence type="ECO:0000313" key="2">
    <source>
        <dbReference type="EMBL" id="MDN5204661.1"/>
    </source>
</evidence>
<dbReference type="Gene3D" id="3.30.70.360">
    <property type="match status" value="1"/>
</dbReference>
<keyword evidence="1" id="KW-0378">Hydrolase</keyword>
<gene>
    <name evidence="2" type="ORF">QQ008_24935</name>
</gene>
<dbReference type="InterPro" id="IPR017439">
    <property type="entry name" value="Amidohydrolase"/>
</dbReference>
<evidence type="ECO:0000256" key="1">
    <source>
        <dbReference type="ARBA" id="ARBA00022801"/>
    </source>
</evidence>
<comment type="caution">
    <text evidence="2">The sequence shown here is derived from an EMBL/GenBank/DDBJ whole genome shotgun (WGS) entry which is preliminary data.</text>
</comment>
<dbReference type="EMBL" id="JAUJEA010000012">
    <property type="protein sequence ID" value="MDN5204661.1"/>
    <property type="molecule type" value="Genomic_DNA"/>
</dbReference>
<dbReference type="PIRSF" id="PIRSF005962">
    <property type="entry name" value="Pept_M20D_amidohydro"/>
    <property type="match status" value="1"/>
</dbReference>
<dbReference type="PANTHER" id="PTHR11014">
    <property type="entry name" value="PEPTIDASE M20 FAMILY MEMBER"/>
    <property type="match status" value="1"/>
</dbReference>
<sequence length="381" mass="42512">MPIDNKSIQELISFRQYLHQHPELSGEEYETAKAIVDQVKKYEPDELIVGLGGTGVAVVYNGSEAGPTVMLRCELDALPIEEKNDFVYRSDKTIISHKCGHDGHMAIMVGMAKTLSLTKLRKGRVVLLFQPAEETGEGAVEVLKDDRFNTIKPDYVFALHNMPGYPLGTVILRKNHFAAASKGLTINLQGRTSHASEPEFGLNPALAISEIIKNLLSIAKKYQFKDLVLVTLVHACLGEKAFGVSPANGTVMATLRSYRDDDMQILTKLIHKLVEEIVSKEKLDYNISYSEEFPAVINDAASVMLIDKIADKENLEKLFLEEPIRWSEDFAHFTNLTPGALFGLGSGKDRPRLHDASYDFPDELIHKGIRVFNGIIQYLLR</sequence>
<keyword evidence="3" id="KW-1185">Reference proteome</keyword>
<dbReference type="InterPro" id="IPR002933">
    <property type="entry name" value="Peptidase_M20"/>
</dbReference>
<reference evidence="2" key="1">
    <citation type="submission" date="2023-06" db="EMBL/GenBank/DDBJ databases">
        <title>Genomic of Parafulvivirga corallium.</title>
        <authorList>
            <person name="Wang G."/>
        </authorList>
    </citation>
    <scope>NUCLEOTIDE SEQUENCE</scope>
    <source>
        <strain evidence="2">BMA10</strain>
    </source>
</reference>
<dbReference type="PANTHER" id="PTHR11014:SF169">
    <property type="entry name" value="CLAN MH, FAMILY M20, PEPTIDASE T-LIKE METALLOPEPTIDASE"/>
    <property type="match status" value="1"/>
</dbReference>
<dbReference type="NCBIfam" id="TIGR01891">
    <property type="entry name" value="amidohydrolases"/>
    <property type="match status" value="1"/>
</dbReference>
<dbReference type="Proteomes" id="UP001172082">
    <property type="component" value="Unassembled WGS sequence"/>
</dbReference>
<name>A0ABT8KV56_9BACT</name>
<organism evidence="2 3">
    <name type="scientific">Splendidivirga corallicola</name>
    <dbReference type="NCBI Taxonomy" id="3051826"/>
    <lineage>
        <taxon>Bacteria</taxon>
        <taxon>Pseudomonadati</taxon>
        <taxon>Bacteroidota</taxon>
        <taxon>Cytophagia</taxon>
        <taxon>Cytophagales</taxon>
        <taxon>Splendidivirgaceae</taxon>
        <taxon>Splendidivirga</taxon>
    </lineage>
</organism>
<evidence type="ECO:0000313" key="3">
    <source>
        <dbReference type="Proteomes" id="UP001172082"/>
    </source>
</evidence>
<dbReference type="SUPFAM" id="SSF55031">
    <property type="entry name" value="Bacterial exopeptidase dimerisation domain"/>
    <property type="match status" value="1"/>
</dbReference>
<protein>
    <submittedName>
        <fullName evidence="2">Amidohydrolase</fullName>
    </submittedName>
</protein>
<dbReference type="SUPFAM" id="SSF53187">
    <property type="entry name" value="Zn-dependent exopeptidases"/>
    <property type="match status" value="1"/>
</dbReference>